<evidence type="ECO:0000256" key="1">
    <source>
        <dbReference type="SAM" id="Phobius"/>
    </source>
</evidence>
<keyword evidence="3" id="KW-1185">Reference proteome</keyword>
<keyword evidence="1" id="KW-1133">Transmembrane helix</keyword>
<organism evidence="2 3">
    <name type="scientific">Micromonospora pallida</name>
    <dbReference type="NCBI Taxonomy" id="145854"/>
    <lineage>
        <taxon>Bacteria</taxon>
        <taxon>Bacillati</taxon>
        <taxon>Actinomycetota</taxon>
        <taxon>Actinomycetes</taxon>
        <taxon>Micromonosporales</taxon>
        <taxon>Micromonosporaceae</taxon>
        <taxon>Micromonospora</taxon>
    </lineage>
</organism>
<dbReference type="Proteomes" id="UP000198959">
    <property type="component" value="Unassembled WGS sequence"/>
</dbReference>
<feature type="transmembrane region" description="Helical" evidence="1">
    <location>
        <begin position="20"/>
        <end position="41"/>
    </location>
</feature>
<protein>
    <submittedName>
        <fullName evidence="2">Uncharacterized protein</fullName>
    </submittedName>
</protein>
<gene>
    <name evidence="2" type="ORF">GA0074692_2531</name>
</gene>
<keyword evidence="1" id="KW-0812">Transmembrane</keyword>
<evidence type="ECO:0000313" key="2">
    <source>
        <dbReference type="EMBL" id="SCL28408.1"/>
    </source>
</evidence>
<dbReference type="STRING" id="145854.GA0074692_2531"/>
<keyword evidence="1" id="KW-0472">Membrane</keyword>
<proteinExistence type="predicted"/>
<accession>A0A1C6SGH2</accession>
<dbReference type="RefSeq" id="WP_218106638.1">
    <property type="nucleotide sequence ID" value="NZ_FMHW01000002.1"/>
</dbReference>
<sequence length="55" mass="6034">MERSLRESLDISQGSFSIFLTRPLTVVLLAVGVLIAVSPLLRLRKPAALNEDPET</sequence>
<reference evidence="3" key="1">
    <citation type="submission" date="2016-06" db="EMBL/GenBank/DDBJ databases">
        <authorList>
            <person name="Varghese N."/>
            <person name="Submissions Spin"/>
        </authorList>
    </citation>
    <scope>NUCLEOTIDE SEQUENCE [LARGE SCALE GENOMIC DNA]</scope>
    <source>
        <strain evidence="3">DSM 43817</strain>
    </source>
</reference>
<name>A0A1C6SGH2_9ACTN</name>
<dbReference type="AlphaFoldDB" id="A0A1C6SGH2"/>
<evidence type="ECO:0000313" key="3">
    <source>
        <dbReference type="Proteomes" id="UP000198959"/>
    </source>
</evidence>
<dbReference type="EMBL" id="FMHW01000002">
    <property type="protein sequence ID" value="SCL28408.1"/>
    <property type="molecule type" value="Genomic_DNA"/>
</dbReference>